<evidence type="ECO:0000313" key="10">
    <source>
        <dbReference type="EMBL" id="MCK0531879.1"/>
    </source>
</evidence>
<evidence type="ECO:0000256" key="2">
    <source>
        <dbReference type="ARBA" id="ARBA00012438"/>
    </source>
</evidence>
<dbReference type="EC" id="2.7.13.3" evidence="2"/>
<dbReference type="EMBL" id="JALKHS010000006">
    <property type="protein sequence ID" value="MCK0531879.1"/>
    <property type="molecule type" value="Genomic_DNA"/>
</dbReference>
<feature type="transmembrane region" description="Helical" evidence="8">
    <location>
        <begin position="46"/>
        <end position="64"/>
    </location>
</feature>
<dbReference type="Gene3D" id="3.30.565.10">
    <property type="entry name" value="Histidine kinase-like ATPase, C-terminal domain"/>
    <property type="match status" value="1"/>
</dbReference>
<accession>A0ABT0DXN2</accession>
<evidence type="ECO:0000256" key="4">
    <source>
        <dbReference type="ARBA" id="ARBA00022679"/>
    </source>
</evidence>
<keyword evidence="3" id="KW-0597">Phosphoprotein</keyword>
<keyword evidence="8" id="KW-0812">Transmembrane</keyword>
<gene>
    <name evidence="10" type="ORF">MU848_09840</name>
</gene>
<evidence type="ECO:0000256" key="3">
    <source>
        <dbReference type="ARBA" id="ARBA00022553"/>
    </source>
</evidence>
<evidence type="ECO:0000259" key="9">
    <source>
        <dbReference type="PROSITE" id="PS50109"/>
    </source>
</evidence>
<keyword evidence="7 10" id="KW-0067">ATP-binding</keyword>
<evidence type="ECO:0000256" key="5">
    <source>
        <dbReference type="ARBA" id="ARBA00022741"/>
    </source>
</evidence>
<dbReference type="Pfam" id="PF07568">
    <property type="entry name" value="HisKA_2"/>
    <property type="match status" value="1"/>
</dbReference>
<dbReference type="InterPro" id="IPR005467">
    <property type="entry name" value="His_kinase_dom"/>
</dbReference>
<keyword evidence="8" id="KW-0472">Membrane</keyword>
<feature type="domain" description="Histidine kinase" evidence="9">
    <location>
        <begin position="145"/>
        <end position="337"/>
    </location>
</feature>
<dbReference type="SUPFAM" id="SSF55874">
    <property type="entry name" value="ATPase domain of HSP90 chaperone/DNA topoisomerase II/histidine kinase"/>
    <property type="match status" value="1"/>
</dbReference>
<evidence type="ECO:0000256" key="6">
    <source>
        <dbReference type="ARBA" id="ARBA00022777"/>
    </source>
</evidence>
<comment type="catalytic activity">
    <reaction evidence="1">
        <text>ATP + protein L-histidine = ADP + protein N-phospho-L-histidine.</text>
        <dbReference type="EC" id="2.7.13.3"/>
    </reaction>
</comment>
<dbReference type="Proteomes" id="UP001203512">
    <property type="component" value="Unassembled WGS sequence"/>
</dbReference>
<proteinExistence type="predicted"/>
<keyword evidence="4" id="KW-0808">Transferase</keyword>
<keyword evidence="8" id="KW-1133">Transmembrane helix</keyword>
<dbReference type="Gene3D" id="1.20.120.620">
    <property type="entry name" value="Backbone structure of the membrane domain of e. Coli histidine kinase receptor kdpd"/>
    <property type="match status" value="1"/>
</dbReference>
<comment type="caution">
    <text evidence="10">The sequence shown here is derived from an EMBL/GenBank/DDBJ whole genome shotgun (WGS) entry which is preliminary data.</text>
</comment>
<organism evidence="10 11">
    <name type="scientific">Sphingobium agri</name>
    <dbReference type="NCBI Taxonomy" id="2933566"/>
    <lineage>
        <taxon>Bacteria</taxon>
        <taxon>Pseudomonadati</taxon>
        <taxon>Pseudomonadota</taxon>
        <taxon>Alphaproteobacteria</taxon>
        <taxon>Sphingomonadales</taxon>
        <taxon>Sphingomonadaceae</taxon>
        <taxon>Sphingobium</taxon>
    </lineage>
</organism>
<name>A0ABT0DXN2_9SPHN</name>
<dbReference type="RefSeq" id="WP_201513562.1">
    <property type="nucleotide sequence ID" value="NZ_JALKHS010000006.1"/>
</dbReference>
<feature type="transmembrane region" description="Helical" evidence="8">
    <location>
        <begin position="20"/>
        <end position="40"/>
    </location>
</feature>
<dbReference type="SMART" id="SM00387">
    <property type="entry name" value="HATPase_c"/>
    <property type="match status" value="1"/>
</dbReference>
<feature type="transmembrane region" description="Helical" evidence="8">
    <location>
        <begin position="69"/>
        <end position="85"/>
    </location>
</feature>
<dbReference type="PANTHER" id="PTHR41523">
    <property type="entry name" value="TWO-COMPONENT SYSTEM SENSOR PROTEIN"/>
    <property type="match status" value="1"/>
</dbReference>
<dbReference type="PROSITE" id="PS50109">
    <property type="entry name" value="HIS_KIN"/>
    <property type="match status" value="1"/>
</dbReference>
<keyword evidence="11" id="KW-1185">Reference proteome</keyword>
<dbReference type="InterPro" id="IPR038318">
    <property type="entry name" value="KdpD_sf"/>
</dbReference>
<dbReference type="InterPro" id="IPR003594">
    <property type="entry name" value="HATPase_dom"/>
</dbReference>
<protein>
    <recommendedName>
        <fullName evidence="2">histidine kinase</fullName>
        <ecNumber evidence="2">2.7.13.3</ecNumber>
    </recommendedName>
</protein>
<sequence length="338" mass="36580">MQRANERFVERLPLVLKRPVYAYAISAAFCGIALILRLAAQSFLPIGYPFVSFFPAVILSTFLFGLRPGIFTGILCGFLSWYFFIPSGPGGSFGGGVILALIFYTAVIGIDIALIHWMQRANFNLAVERERSRALAENRELLFHELQHRVSNNLQVVAAMLSLQRRHIDDQVAARAMDDAASRLALIGRISRALYDPAEEGQDLHAFLTRLTADVLEASGRRDIQVTVSAPPGLTLDSHVAVPLALIVAEAVSNAIEHGLPHRGGTIEVSLEDSSGALSLRIADDGDGLAPDFRIEKGNSLGLRIASALASQLSAQFGLHPRPEGGAIVRLDLPAQAR</sequence>
<evidence type="ECO:0000256" key="8">
    <source>
        <dbReference type="SAM" id="Phobius"/>
    </source>
</evidence>
<evidence type="ECO:0000256" key="7">
    <source>
        <dbReference type="ARBA" id="ARBA00022840"/>
    </source>
</evidence>
<dbReference type="Pfam" id="PF02518">
    <property type="entry name" value="HATPase_c"/>
    <property type="match status" value="1"/>
</dbReference>
<keyword evidence="5" id="KW-0547">Nucleotide-binding</keyword>
<evidence type="ECO:0000313" key="11">
    <source>
        <dbReference type="Proteomes" id="UP001203512"/>
    </source>
</evidence>
<keyword evidence="6" id="KW-0418">Kinase</keyword>
<dbReference type="InterPro" id="IPR036890">
    <property type="entry name" value="HATPase_C_sf"/>
</dbReference>
<dbReference type="PANTHER" id="PTHR41523:SF8">
    <property type="entry name" value="ETHYLENE RESPONSE SENSOR PROTEIN"/>
    <property type="match status" value="1"/>
</dbReference>
<dbReference type="InterPro" id="IPR011495">
    <property type="entry name" value="Sig_transdc_His_kin_sub2_dim/P"/>
</dbReference>
<reference evidence="10 11" key="1">
    <citation type="submission" date="2022-04" db="EMBL/GenBank/DDBJ databases">
        <authorList>
            <person name="Huq M.A."/>
        </authorList>
    </citation>
    <scope>NUCLEOTIDE SEQUENCE [LARGE SCALE GENOMIC DNA]</scope>
    <source>
        <strain evidence="10 11">MAH-33</strain>
    </source>
</reference>
<feature type="transmembrane region" description="Helical" evidence="8">
    <location>
        <begin position="91"/>
        <end position="115"/>
    </location>
</feature>
<dbReference type="GO" id="GO:0005524">
    <property type="term" value="F:ATP binding"/>
    <property type="evidence" value="ECO:0007669"/>
    <property type="project" value="UniProtKB-KW"/>
</dbReference>
<evidence type="ECO:0000256" key="1">
    <source>
        <dbReference type="ARBA" id="ARBA00000085"/>
    </source>
</evidence>